<gene>
    <name evidence="7" type="primary">darC</name>
    <name evidence="3" type="synonym">acpP</name>
    <name evidence="7" type="ORF">I8747_08345</name>
</gene>
<evidence type="ECO:0000256" key="2">
    <source>
        <dbReference type="ARBA" id="ARBA00022553"/>
    </source>
</evidence>
<dbReference type="Gene3D" id="1.10.1200.10">
    <property type="entry name" value="ACP-like"/>
    <property type="match status" value="1"/>
</dbReference>
<dbReference type="GO" id="GO:0005737">
    <property type="term" value="C:cytoplasm"/>
    <property type="evidence" value="ECO:0007669"/>
    <property type="project" value="UniProtKB-SubCell"/>
</dbReference>
<comment type="PTM">
    <text evidence="3">4'-phosphopantetheine is transferred from CoA to a specific serine of apo-ACP by AcpS. This modification is essential for activity because fatty acids are bound in thioester linkage to the sulfhydryl of the prosthetic group.</text>
</comment>
<dbReference type="NCBIfam" id="TIGR00517">
    <property type="entry name" value="acyl_carrier"/>
    <property type="match status" value="1"/>
</dbReference>
<keyword evidence="3" id="KW-0443">Lipid metabolism</keyword>
<dbReference type="SUPFAM" id="SSF47336">
    <property type="entry name" value="ACP-like"/>
    <property type="match status" value="1"/>
</dbReference>
<keyword evidence="3" id="KW-0276">Fatty acid metabolism</keyword>
<comment type="pathway">
    <text evidence="3 5">Lipid metabolism; fatty acid biosynthesis.</text>
</comment>
<dbReference type="AlphaFoldDB" id="A0AAJ0ZHR8"/>
<proteinExistence type="inferred from homology"/>
<feature type="modified residue" description="O-(pantetheine 4'-phosphoryl)serine" evidence="3">
    <location>
        <position position="39"/>
    </location>
</feature>
<evidence type="ECO:0000256" key="3">
    <source>
        <dbReference type="HAMAP-Rule" id="MF_01217"/>
    </source>
</evidence>
<name>A0AAJ0ZHR8_9PSED</name>
<dbReference type="SMART" id="SM00823">
    <property type="entry name" value="PKS_PP"/>
    <property type="match status" value="1"/>
</dbReference>
<evidence type="ECO:0000256" key="4">
    <source>
        <dbReference type="NCBIfam" id="TIGR00517"/>
    </source>
</evidence>
<comment type="PTM">
    <text evidence="5">4'-phosphopantetheine is transferred from CoA to a specific serine of apo-ACP by acpS.</text>
</comment>
<dbReference type="GO" id="GO:0031177">
    <property type="term" value="F:phosphopantetheine binding"/>
    <property type="evidence" value="ECO:0007669"/>
    <property type="project" value="InterPro"/>
</dbReference>
<protein>
    <recommendedName>
        <fullName evidence="3 4">Acyl carrier protein</fullName>
        <shortName evidence="3">ACP</shortName>
    </recommendedName>
</protein>
<feature type="domain" description="Carrier" evidence="6">
    <location>
        <begin position="1"/>
        <end position="79"/>
    </location>
</feature>
<comment type="caution">
    <text evidence="7">The sequence shown here is derived from an EMBL/GenBank/DDBJ whole genome shotgun (WGS) entry which is preliminary data.</text>
</comment>
<dbReference type="HAMAP" id="MF_01217">
    <property type="entry name" value="Acyl_carrier"/>
    <property type="match status" value="1"/>
</dbReference>
<reference evidence="7" key="1">
    <citation type="submission" date="2020-12" db="EMBL/GenBank/DDBJ databases">
        <title>Generalized mutagenesis with transposon Tn5. A laboratory procedure for the identification of genes responsible for a bacterial phenotype and its regulation, illustrated with phenazine production in Pseudomonas chlororaphis.</title>
        <authorList>
            <person name="Muzio F."/>
            <person name="Sobrero P."/>
            <person name="Agaras B."/>
            <person name="Valverde C."/>
        </authorList>
    </citation>
    <scope>NUCLEOTIDE SEQUENCE</scope>
    <source>
        <strain evidence="7">SMMP3</strain>
    </source>
</reference>
<dbReference type="PROSITE" id="PS50075">
    <property type="entry name" value="CARRIER"/>
    <property type="match status" value="1"/>
</dbReference>
<sequence>MTMETLEQRVKRVVASELAVDLAQIGNQDSFVGNLGADSLARVELVTALETEFELTIPDDQADSLQTVQQVIDYLRQASEHAVPA</sequence>
<comment type="subcellular location">
    <subcellularLocation>
        <location evidence="3">Cytoplasm</location>
    </subcellularLocation>
</comment>
<dbReference type="PANTHER" id="PTHR20863:SF76">
    <property type="entry name" value="CARRIER DOMAIN-CONTAINING PROTEIN"/>
    <property type="match status" value="1"/>
</dbReference>
<dbReference type="InterPro" id="IPR036736">
    <property type="entry name" value="ACP-like_sf"/>
</dbReference>
<dbReference type="EMBL" id="JAEEFW010000002">
    <property type="protein sequence ID" value="MBU4632821.1"/>
    <property type="molecule type" value="Genomic_DNA"/>
</dbReference>
<keyword evidence="3" id="KW-0275">Fatty acid biosynthesis</keyword>
<dbReference type="NCBIfam" id="NF002148">
    <property type="entry name" value="PRK00982.1-2"/>
    <property type="match status" value="1"/>
</dbReference>
<evidence type="ECO:0000256" key="1">
    <source>
        <dbReference type="ARBA" id="ARBA00022450"/>
    </source>
</evidence>
<accession>A0AAJ0ZHR8</accession>
<evidence type="ECO:0000256" key="5">
    <source>
        <dbReference type="RuleBase" id="RU003545"/>
    </source>
</evidence>
<keyword evidence="2 3" id="KW-0597">Phosphoprotein</keyword>
<keyword evidence="3" id="KW-0963">Cytoplasm</keyword>
<organism evidence="7 8">
    <name type="scientific">Pseudomonas chlororaphis subsp. aurantiaca</name>
    <dbReference type="NCBI Taxonomy" id="86192"/>
    <lineage>
        <taxon>Bacteria</taxon>
        <taxon>Pseudomonadati</taxon>
        <taxon>Pseudomonadota</taxon>
        <taxon>Gammaproteobacteria</taxon>
        <taxon>Pseudomonadales</taxon>
        <taxon>Pseudomonadaceae</taxon>
        <taxon>Pseudomonas</taxon>
    </lineage>
</organism>
<dbReference type="PANTHER" id="PTHR20863">
    <property type="entry name" value="ACYL CARRIER PROTEIN"/>
    <property type="match status" value="1"/>
</dbReference>
<keyword evidence="1 3" id="KW-0596">Phosphopantetheine</keyword>
<dbReference type="InterPro" id="IPR003231">
    <property type="entry name" value="ACP"/>
</dbReference>
<evidence type="ECO:0000259" key="6">
    <source>
        <dbReference type="PROSITE" id="PS50075"/>
    </source>
</evidence>
<evidence type="ECO:0000313" key="8">
    <source>
        <dbReference type="Proteomes" id="UP000787568"/>
    </source>
</evidence>
<comment type="function">
    <text evidence="3 5">Carrier of the growing fatty acid chain in fatty acid biosynthesis.</text>
</comment>
<dbReference type="InterPro" id="IPR020806">
    <property type="entry name" value="PKS_PP-bd"/>
</dbReference>
<dbReference type="Proteomes" id="UP000787568">
    <property type="component" value="Unassembled WGS sequence"/>
</dbReference>
<dbReference type="Pfam" id="PF00550">
    <property type="entry name" value="PP-binding"/>
    <property type="match status" value="1"/>
</dbReference>
<dbReference type="InterPro" id="IPR009081">
    <property type="entry name" value="PP-bd_ACP"/>
</dbReference>
<keyword evidence="3" id="KW-0444">Lipid biosynthesis</keyword>
<comment type="similarity">
    <text evidence="3">Belongs to the acyl carrier protein (ACP) family.</text>
</comment>
<evidence type="ECO:0000313" key="7">
    <source>
        <dbReference type="EMBL" id="MBU4632821.1"/>
    </source>
</evidence>
<dbReference type="GO" id="GO:0000035">
    <property type="term" value="F:acyl binding"/>
    <property type="evidence" value="ECO:0007669"/>
    <property type="project" value="TreeGrafter"/>
</dbReference>
<dbReference type="GO" id="GO:0000036">
    <property type="term" value="F:acyl carrier activity"/>
    <property type="evidence" value="ECO:0007669"/>
    <property type="project" value="UniProtKB-UniRule"/>
</dbReference>